<evidence type="ECO:0000313" key="12">
    <source>
        <dbReference type="EMBL" id="KAA8493905.1"/>
    </source>
</evidence>
<evidence type="ECO:0000256" key="2">
    <source>
        <dbReference type="ARBA" id="ARBA00022723"/>
    </source>
</evidence>
<keyword evidence="4" id="KW-0862">Zinc</keyword>
<organism evidence="12 13">
    <name type="scientific">Porphyridium purpureum</name>
    <name type="common">Red alga</name>
    <name type="synonym">Porphyridium cruentum</name>
    <dbReference type="NCBI Taxonomy" id="35688"/>
    <lineage>
        <taxon>Eukaryota</taxon>
        <taxon>Rhodophyta</taxon>
        <taxon>Bangiophyceae</taxon>
        <taxon>Porphyridiales</taxon>
        <taxon>Porphyridiaceae</taxon>
        <taxon>Porphyridium</taxon>
    </lineage>
</organism>
<feature type="compositionally biased region" description="Polar residues" evidence="11">
    <location>
        <begin position="1"/>
        <end position="13"/>
    </location>
</feature>
<evidence type="ECO:0000256" key="7">
    <source>
        <dbReference type="ARBA" id="ARBA00023159"/>
    </source>
</evidence>
<evidence type="ECO:0000256" key="8">
    <source>
        <dbReference type="ARBA" id="ARBA00023163"/>
    </source>
</evidence>
<evidence type="ECO:0000256" key="4">
    <source>
        <dbReference type="ARBA" id="ARBA00022833"/>
    </source>
</evidence>
<dbReference type="GO" id="GO:0006325">
    <property type="term" value="P:chromatin organization"/>
    <property type="evidence" value="ECO:0007669"/>
    <property type="project" value="UniProtKB-KW"/>
</dbReference>
<evidence type="ECO:0000256" key="6">
    <source>
        <dbReference type="ARBA" id="ARBA00023015"/>
    </source>
</evidence>
<dbReference type="Gene3D" id="3.30.160.60">
    <property type="entry name" value="Classic Zinc Finger"/>
    <property type="match status" value="1"/>
</dbReference>
<feature type="region of interest" description="Disordered" evidence="11">
    <location>
        <begin position="171"/>
        <end position="215"/>
    </location>
</feature>
<reference evidence="13" key="1">
    <citation type="journal article" date="2019" name="Nat. Commun.">
        <title>Expansion of phycobilisome linker gene families in mesophilic red algae.</title>
        <authorList>
            <person name="Lee J."/>
            <person name="Kim D."/>
            <person name="Bhattacharya D."/>
            <person name="Yoon H.S."/>
        </authorList>
    </citation>
    <scope>NUCLEOTIDE SEQUENCE [LARGE SCALE GENOMIC DNA]</scope>
    <source>
        <strain evidence="13">CCMP 1328</strain>
    </source>
</reference>
<keyword evidence="9" id="KW-0539">Nucleus</keyword>
<comment type="subcellular location">
    <subcellularLocation>
        <location evidence="1 10">Nucleus</location>
    </subcellularLocation>
</comment>
<comment type="similarity">
    <text evidence="10">Belongs to the SGF11 family.</text>
</comment>
<feature type="compositionally biased region" description="Polar residues" evidence="11">
    <location>
        <begin position="77"/>
        <end position="89"/>
    </location>
</feature>
<keyword evidence="13" id="KW-1185">Reference proteome</keyword>
<evidence type="ECO:0000256" key="5">
    <source>
        <dbReference type="ARBA" id="ARBA00022853"/>
    </source>
</evidence>
<dbReference type="Pfam" id="PF08209">
    <property type="entry name" value="Sgf11"/>
    <property type="match status" value="1"/>
</dbReference>
<evidence type="ECO:0000256" key="10">
    <source>
        <dbReference type="RuleBase" id="RU261113"/>
    </source>
</evidence>
<sequence length="374" mass="38932">MRSRRSTQGTRQVRASKDDAVDPKSGIAAARAGTHDADAQERSSDEDVQGQPRGGPNGASALKLQVPDEKDSHSKATRQQSFSGQVGNSRSERRIDRAASDHTSAQAATVGAAFVNGSHHLRTEDNDKDNDKLDFIVQSVMRWAVMDACLTFLKQRELNPRREKLQQLVEKLTRRSHRSGTGDGSDAGGKSVSAGLNPSSGAGSGSGEKDDGKDIQSATFSQDTARASKLSAAAERAVLVECSQCGSNVAAARFAPHYEKCLGKGGRSSSRAATARLKASVSYQDASDGSDGDGDDFAVTSRKRQRHGGSGSGANSVTSKRQRGLSGASTPAVSRCASPTPRDNADAGAQGGTHASATTGRGGLPPSGRAAKNR</sequence>
<evidence type="ECO:0000256" key="1">
    <source>
        <dbReference type="ARBA" id="ARBA00004123"/>
    </source>
</evidence>
<comment type="caution">
    <text evidence="12">The sequence shown here is derived from an EMBL/GenBank/DDBJ whole genome shotgun (WGS) entry which is preliminary data.</text>
</comment>
<protein>
    <recommendedName>
        <fullName evidence="10">SAGA-associated factor 11</fullName>
    </recommendedName>
</protein>
<dbReference type="OrthoDB" id="21557at2759"/>
<dbReference type="GO" id="GO:0008270">
    <property type="term" value="F:zinc ion binding"/>
    <property type="evidence" value="ECO:0007669"/>
    <property type="project" value="UniProtKB-KW"/>
</dbReference>
<proteinExistence type="inferred from homology"/>
<dbReference type="EMBL" id="VRMN01000005">
    <property type="protein sequence ID" value="KAA8493905.1"/>
    <property type="molecule type" value="Genomic_DNA"/>
</dbReference>
<dbReference type="AlphaFoldDB" id="A0A5J4YRK6"/>
<keyword evidence="8" id="KW-0804">Transcription</keyword>
<dbReference type="Proteomes" id="UP000324585">
    <property type="component" value="Unassembled WGS sequence"/>
</dbReference>
<keyword evidence="7 10" id="KW-0010">Activator</keyword>
<dbReference type="GO" id="GO:0070461">
    <property type="term" value="C:SAGA-type complex"/>
    <property type="evidence" value="ECO:0007669"/>
    <property type="project" value="UniProtKB-ARBA"/>
</dbReference>
<feature type="compositionally biased region" description="Basic and acidic residues" evidence="11">
    <location>
        <begin position="33"/>
        <end position="45"/>
    </location>
</feature>
<accession>A0A5J4YRK6</accession>
<keyword evidence="2" id="KW-0479">Metal-binding</keyword>
<keyword evidence="5" id="KW-0156">Chromatin regulator</keyword>
<evidence type="ECO:0000256" key="9">
    <source>
        <dbReference type="ARBA" id="ARBA00023242"/>
    </source>
</evidence>
<evidence type="ECO:0000256" key="11">
    <source>
        <dbReference type="SAM" id="MobiDB-lite"/>
    </source>
</evidence>
<feature type="compositionally biased region" description="Basic and acidic residues" evidence="11">
    <location>
        <begin position="90"/>
        <end position="100"/>
    </location>
</feature>
<evidence type="ECO:0000313" key="13">
    <source>
        <dbReference type="Proteomes" id="UP000324585"/>
    </source>
</evidence>
<feature type="region of interest" description="Disordered" evidence="11">
    <location>
        <begin position="281"/>
        <end position="374"/>
    </location>
</feature>
<evidence type="ECO:0000256" key="3">
    <source>
        <dbReference type="ARBA" id="ARBA00022771"/>
    </source>
</evidence>
<gene>
    <name evidence="12" type="ORF">FVE85_3880</name>
</gene>
<name>A0A5J4YRK6_PORPP</name>
<keyword evidence="3" id="KW-0863">Zinc-finger</keyword>
<keyword evidence="6" id="KW-0805">Transcription regulation</keyword>
<dbReference type="InterPro" id="IPR013246">
    <property type="entry name" value="SAGA_su_Sgf11"/>
</dbReference>
<feature type="region of interest" description="Disordered" evidence="11">
    <location>
        <begin position="1"/>
        <end position="107"/>
    </location>
</feature>
<dbReference type="GO" id="GO:0005634">
    <property type="term" value="C:nucleus"/>
    <property type="evidence" value="ECO:0007669"/>
    <property type="project" value="UniProtKB-SubCell"/>
</dbReference>